<feature type="domain" description="M23ase beta-sheet core" evidence="3">
    <location>
        <begin position="67"/>
        <end position="164"/>
    </location>
</feature>
<dbReference type="CDD" id="cd12797">
    <property type="entry name" value="M23_peptidase"/>
    <property type="match status" value="1"/>
</dbReference>
<evidence type="ECO:0000256" key="2">
    <source>
        <dbReference type="SAM" id="SignalP"/>
    </source>
</evidence>
<dbReference type="PANTHER" id="PTHR21666:SF270">
    <property type="entry name" value="MUREIN HYDROLASE ACTIVATOR ENVC"/>
    <property type="match status" value="1"/>
</dbReference>
<gene>
    <name evidence="4" type="ORF">Stube_39830</name>
</gene>
<feature type="signal peptide" evidence="2">
    <location>
        <begin position="1"/>
        <end position="37"/>
    </location>
</feature>
<name>A0A640UV73_9ACTN</name>
<dbReference type="GeneID" id="96285078"/>
<dbReference type="OrthoDB" id="5244067at2"/>
<dbReference type="Proteomes" id="UP000431826">
    <property type="component" value="Unassembled WGS sequence"/>
</dbReference>
<comment type="caution">
    <text evidence="4">The sequence shown here is derived from an EMBL/GenBank/DDBJ whole genome shotgun (WGS) entry which is preliminary data.</text>
</comment>
<dbReference type="GO" id="GO:0004222">
    <property type="term" value="F:metalloendopeptidase activity"/>
    <property type="evidence" value="ECO:0007669"/>
    <property type="project" value="TreeGrafter"/>
</dbReference>
<dbReference type="EMBL" id="BLIR01000001">
    <property type="protein sequence ID" value="GFE39310.1"/>
    <property type="molecule type" value="Genomic_DNA"/>
</dbReference>
<evidence type="ECO:0000259" key="3">
    <source>
        <dbReference type="Pfam" id="PF01551"/>
    </source>
</evidence>
<dbReference type="PANTHER" id="PTHR21666">
    <property type="entry name" value="PEPTIDASE-RELATED"/>
    <property type="match status" value="1"/>
</dbReference>
<proteinExistence type="predicted"/>
<evidence type="ECO:0000313" key="4">
    <source>
        <dbReference type="EMBL" id="GFE39310.1"/>
    </source>
</evidence>
<keyword evidence="2" id="KW-0732">Signal</keyword>
<dbReference type="RefSeq" id="WP_159745098.1">
    <property type="nucleotide sequence ID" value="NZ_BLIR01000001.1"/>
</dbReference>
<dbReference type="Gene3D" id="2.70.70.10">
    <property type="entry name" value="Glucose Permease (Domain IIA)"/>
    <property type="match status" value="1"/>
</dbReference>
<dbReference type="AlphaFoldDB" id="A0A640UV73"/>
<evidence type="ECO:0000313" key="5">
    <source>
        <dbReference type="Proteomes" id="UP000431826"/>
    </source>
</evidence>
<dbReference type="InterPro" id="IPR011055">
    <property type="entry name" value="Dup_hybrid_motif"/>
</dbReference>
<reference evidence="4 5" key="1">
    <citation type="submission" date="2019-12" db="EMBL/GenBank/DDBJ databases">
        <title>Whole genome shotgun sequence of Streptomyces tubercidicus NBRC 13090.</title>
        <authorList>
            <person name="Ichikawa N."/>
            <person name="Kimura A."/>
            <person name="Kitahashi Y."/>
            <person name="Komaki H."/>
            <person name="Tamura T."/>
        </authorList>
    </citation>
    <scope>NUCLEOTIDE SEQUENCE [LARGE SCALE GENOMIC DNA]</scope>
    <source>
        <strain evidence="4 5">NBRC 13090</strain>
    </source>
</reference>
<feature type="chain" id="PRO_5025033612" description="M23ase beta-sheet core domain-containing protein" evidence="2">
    <location>
        <begin position="38"/>
        <end position="220"/>
    </location>
</feature>
<sequence>MTTFRKSTPLRRMLLLAIAPTATGCVLALAASQVAVAAPAGNSGPPAKAHHRISSPYGVRGGWQAGHHTGIDLAVRTGTKVRSVGSGTVVLAKRSGAYGKAVTIRMNDGRYTLFGHLSRITVRTGQKVRARTHLGYSGATGRATGPHLHFEVRTARYYGTDINPLPYLAQHGIHLTHPTPTTHPHRPHKRPRAHHRYRHHHTHHHRHHQHRHHHHHRRHR</sequence>
<organism evidence="4 5">
    <name type="scientific">Streptomyces tubercidicus</name>
    <dbReference type="NCBI Taxonomy" id="47759"/>
    <lineage>
        <taxon>Bacteria</taxon>
        <taxon>Bacillati</taxon>
        <taxon>Actinomycetota</taxon>
        <taxon>Actinomycetes</taxon>
        <taxon>Kitasatosporales</taxon>
        <taxon>Streptomycetaceae</taxon>
        <taxon>Streptomyces</taxon>
    </lineage>
</organism>
<dbReference type="PROSITE" id="PS51257">
    <property type="entry name" value="PROKAR_LIPOPROTEIN"/>
    <property type="match status" value="1"/>
</dbReference>
<dbReference type="SUPFAM" id="SSF51261">
    <property type="entry name" value="Duplicated hybrid motif"/>
    <property type="match status" value="1"/>
</dbReference>
<keyword evidence="5" id="KW-1185">Reference proteome</keyword>
<dbReference type="Pfam" id="PF01551">
    <property type="entry name" value="Peptidase_M23"/>
    <property type="match status" value="1"/>
</dbReference>
<feature type="compositionally biased region" description="Basic residues" evidence="1">
    <location>
        <begin position="183"/>
        <end position="220"/>
    </location>
</feature>
<dbReference type="InterPro" id="IPR016047">
    <property type="entry name" value="M23ase_b-sheet_dom"/>
</dbReference>
<evidence type="ECO:0000256" key="1">
    <source>
        <dbReference type="SAM" id="MobiDB-lite"/>
    </source>
</evidence>
<feature type="region of interest" description="Disordered" evidence="1">
    <location>
        <begin position="174"/>
        <end position="220"/>
    </location>
</feature>
<accession>A0A640UV73</accession>
<protein>
    <recommendedName>
        <fullName evidence="3">M23ase beta-sheet core domain-containing protein</fullName>
    </recommendedName>
</protein>
<dbReference type="InterPro" id="IPR050570">
    <property type="entry name" value="Cell_wall_metabolism_enzyme"/>
</dbReference>